<evidence type="ECO:0000313" key="2">
    <source>
        <dbReference type="Proteomes" id="UP000003250"/>
    </source>
</evidence>
<sequence>GHLMSDALSQLEADMRELTKPVNGQYPRPWMTNLTDPTTAELFTVGKNQRNGYDVELVGSHHHFIDTLFNRGPETCRGLYDRMVGTPSPTRRNTDALVSLLAQRGVTRILETNVVCYSTPMSADLRQARHLQGVDRGTEIFKVLIEIVKPRVLISHGSDTAKQLGKLLGRALPEPPSAPGSKPVFAEIDATTIFVIPSLAPPAFNKWSKWAHGHLEGVADRAAQIMRG</sequence>
<dbReference type="RefSeq" id="WP_008837601.1">
    <property type="nucleotide sequence ID" value="NZ_AHAM01000168.1"/>
</dbReference>
<evidence type="ECO:0008006" key="3">
    <source>
        <dbReference type="Google" id="ProtNLM"/>
    </source>
</evidence>
<gene>
    <name evidence="1" type="ORF">MAXJ12_19972</name>
</gene>
<accession>H0HUZ1</accession>
<dbReference type="Proteomes" id="UP000003250">
    <property type="component" value="Unassembled WGS sequence"/>
</dbReference>
<name>H0HUZ1_9HYPH</name>
<feature type="non-terminal residue" evidence="1">
    <location>
        <position position="1"/>
    </location>
</feature>
<protein>
    <recommendedName>
        <fullName evidence="3">Uracil-DNA glycosylase-like domain-containing protein</fullName>
    </recommendedName>
</protein>
<proteinExistence type="predicted"/>
<keyword evidence="2" id="KW-1185">Reference proteome</keyword>
<dbReference type="EMBL" id="AHAM01000168">
    <property type="protein sequence ID" value="EHK55389.1"/>
    <property type="molecule type" value="Genomic_DNA"/>
</dbReference>
<dbReference type="AlphaFoldDB" id="H0HUZ1"/>
<reference evidence="1 2" key="1">
    <citation type="journal article" date="2012" name="J. Bacteriol.">
        <title>Draft Genome Sequence of Mesorhizobium alhagi CCNWXJ12-2T, a Novel Salt-Resistant Species Isolated from the Desert of Northwestern China.</title>
        <authorList>
            <person name="Zhou M."/>
            <person name="Chen W."/>
            <person name="Chen H."/>
            <person name="Wei G."/>
        </authorList>
    </citation>
    <scope>NUCLEOTIDE SEQUENCE [LARGE SCALE GENOMIC DNA]</scope>
    <source>
        <strain evidence="1 2">CCNWXJ12-2</strain>
    </source>
</reference>
<evidence type="ECO:0000313" key="1">
    <source>
        <dbReference type="EMBL" id="EHK55389.1"/>
    </source>
</evidence>
<organism evidence="1 2">
    <name type="scientific">Mesorhizobium alhagi CCNWXJ12-2</name>
    <dbReference type="NCBI Taxonomy" id="1107882"/>
    <lineage>
        <taxon>Bacteria</taxon>
        <taxon>Pseudomonadati</taxon>
        <taxon>Pseudomonadota</taxon>
        <taxon>Alphaproteobacteria</taxon>
        <taxon>Hyphomicrobiales</taxon>
        <taxon>Phyllobacteriaceae</taxon>
        <taxon>Allomesorhizobium</taxon>
    </lineage>
</organism>